<evidence type="ECO:0000313" key="3">
    <source>
        <dbReference type="EMBL" id="SIO09811.1"/>
    </source>
</evidence>
<dbReference type="STRING" id="1416779.SAMN05444409_1989"/>
<feature type="domain" description="DUF3945" evidence="1">
    <location>
        <begin position="273"/>
        <end position="323"/>
    </location>
</feature>
<gene>
    <name evidence="3" type="ORF">SAMN05444409_1989</name>
</gene>
<evidence type="ECO:0000259" key="2">
    <source>
        <dbReference type="Pfam" id="PF13351"/>
    </source>
</evidence>
<dbReference type="InterPro" id="IPR025343">
    <property type="entry name" value="DUF4099"/>
</dbReference>
<evidence type="ECO:0000313" key="4">
    <source>
        <dbReference type="Proteomes" id="UP000185207"/>
    </source>
</evidence>
<dbReference type="AlphaFoldDB" id="A0A1N6GQI3"/>
<feature type="domain" description="DUF3945" evidence="1">
    <location>
        <begin position="347"/>
        <end position="395"/>
    </location>
</feature>
<evidence type="ECO:0000259" key="1">
    <source>
        <dbReference type="Pfam" id="PF13101"/>
    </source>
</evidence>
<sequence length="401" mass="46385">MGIVKNVNEQGNLIDIQPDGTGIDTMLSINSSAVSFLDFYTNFYYQLKDPADYSFFKVKKYQARETAIGLQKYLESSSDREKMDLIDYAVSIEKVESIRNQTNTGRDSSKIKNGLYQKPSEINSLQYRFQMEDVPWERLAEIGLDREMLERSEVLDCLLKGYKTPKLIRVSLKNGKSGVKTNARLQLRLNNDGEVVVCIHRVQDRSNFNQLFFGYRFSQEDEFNLLNSGNMGRVVELIDEVTGELIPSLISMDRLTNELFYLRLDFVRIPVVVCGVQLDRAQQRILKEGKALFVEGMISRNGKEFSANLQFNAEKQCVEFLFESDVKISESKIYKDEALVEIPKMFRGKRLFNWQMNKLEKGEWAYINGLVSKGGKNYQGYIRFDELSKRIVFSFKNPNKM</sequence>
<dbReference type="Pfam" id="PF13351">
    <property type="entry name" value="DUF4099"/>
    <property type="match status" value="1"/>
</dbReference>
<protein>
    <submittedName>
        <fullName evidence="3">Uncharacterized protein</fullName>
    </submittedName>
</protein>
<dbReference type="Proteomes" id="UP000185207">
    <property type="component" value="Unassembled WGS sequence"/>
</dbReference>
<name>A0A1N6GQI3_9FLAO</name>
<feature type="domain" description="DUF4099" evidence="2">
    <location>
        <begin position="129"/>
        <end position="209"/>
    </location>
</feature>
<dbReference type="Pfam" id="PF13101">
    <property type="entry name" value="DUF3945"/>
    <property type="match status" value="2"/>
</dbReference>
<proteinExistence type="predicted"/>
<accession>A0A1N6GQI3</accession>
<organism evidence="3 4">
    <name type="scientific">Epilithonimonas zeae</name>
    <dbReference type="NCBI Taxonomy" id="1416779"/>
    <lineage>
        <taxon>Bacteria</taxon>
        <taxon>Pseudomonadati</taxon>
        <taxon>Bacteroidota</taxon>
        <taxon>Flavobacteriia</taxon>
        <taxon>Flavobacteriales</taxon>
        <taxon>Weeksellaceae</taxon>
        <taxon>Chryseobacterium group</taxon>
        <taxon>Epilithonimonas</taxon>
    </lineage>
</organism>
<keyword evidence="4" id="KW-1185">Reference proteome</keyword>
<dbReference type="InterPro" id="IPR025222">
    <property type="entry name" value="DUF3945"/>
</dbReference>
<dbReference type="EMBL" id="FSRK01000001">
    <property type="protein sequence ID" value="SIO09811.1"/>
    <property type="molecule type" value="Genomic_DNA"/>
</dbReference>
<reference evidence="4" key="1">
    <citation type="submission" date="2016-11" db="EMBL/GenBank/DDBJ databases">
        <authorList>
            <person name="Varghese N."/>
            <person name="Submissions S."/>
        </authorList>
    </citation>
    <scope>NUCLEOTIDE SEQUENCE [LARGE SCALE GENOMIC DNA]</scope>
    <source>
        <strain evidence="4">DSM 27623</strain>
    </source>
</reference>